<dbReference type="InterPro" id="IPR024434">
    <property type="entry name" value="TSCPD_dom"/>
</dbReference>
<organism evidence="8 10">
    <name type="scientific">Intestinimonas massiliensis</name>
    <name type="common">ex Afouda et al. 2020</name>
    <dbReference type="NCBI Taxonomy" id="1673721"/>
    <lineage>
        <taxon>Bacteria</taxon>
        <taxon>Bacillati</taxon>
        <taxon>Bacillota</taxon>
        <taxon>Clostridia</taxon>
        <taxon>Eubacteriales</taxon>
        <taxon>Intestinimonas</taxon>
    </lineage>
</organism>
<evidence type="ECO:0000256" key="2">
    <source>
        <dbReference type="ARBA" id="ARBA00012274"/>
    </source>
</evidence>
<feature type="domain" description="TSCPD" evidence="6">
    <location>
        <begin position="5"/>
        <end position="79"/>
    </location>
</feature>
<reference evidence="8" key="2">
    <citation type="submission" date="2022-06" db="EMBL/GenBank/DDBJ databases">
        <title>Isolation of gut microbiota from human fecal samples.</title>
        <authorList>
            <person name="Pamer E.G."/>
            <person name="Barat B."/>
            <person name="Waligurski E."/>
            <person name="Medina S."/>
            <person name="Paddock L."/>
            <person name="Mostad J."/>
        </authorList>
    </citation>
    <scope>NUCLEOTIDE SEQUENCE</scope>
    <source>
        <strain evidence="8">DFI.9.91</strain>
    </source>
</reference>
<dbReference type="EMBL" id="JANFYS010000055">
    <property type="protein sequence ID" value="MCQ4771802.1"/>
    <property type="molecule type" value="Genomic_DNA"/>
</dbReference>
<proteinExistence type="inferred from homology"/>
<dbReference type="GO" id="GO:0071897">
    <property type="term" value="P:DNA biosynthetic process"/>
    <property type="evidence" value="ECO:0007669"/>
    <property type="project" value="UniProtKB-KW"/>
</dbReference>
<dbReference type="EC" id="1.17.4.1" evidence="2"/>
<evidence type="ECO:0000313" key="7">
    <source>
        <dbReference type="EMBL" id="MCG4528679.1"/>
    </source>
</evidence>
<evidence type="ECO:0000256" key="5">
    <source>
        <dbReference type="ARBA" id="ARBA00047754"/>
    </source>
</evidence>
<dbReference type="GO" id="GO:0004748">
    <property type="term" value="F:ribonucleoside-diphosphate reductase activity, thioredoxin disulfide as acceptor"/>
    <property type="evidence" value="ECO:0007669"/>
    <property type="project" value="UniProtKB-EC"/>
</dbReference>
<comment type="catalytic activity">
    <reaction evidence="5">
        <text>a 2'-deoxyribonucleoside 5'-diphosphate + [thioredoxin]-disulfide + H2O = a ribonucleoside 5'-diphosphate + [thioredoxin]-dithiol</text>
        <dbReference type="Rhea" id="RHEA:23252"/>
        <dbReference type="Rhea" id="RHEA-COMP:10698"/>
        <dbReference type="Rhea" id="RHEA-COMP:10700"/>
        <dbReference type="ChEBI" id="CHEBI:15377"/>
        <dbReference type="ChEBI" id="CHEBI:29950"/>
        <dbReference type="ChEBI" id="CHEBI:50058"/>
        <dbReference type="ChEBI" id="CHEBI:57930"/>
        <dbReference type="ChEBI" id="CHEBI:73316"/>
        <dbReference type="EC" id="1.17.4.1"/>
    </reaction>
</comment>
<dbReference type="AlphaFoldDB" id="A0AAW5JS67"/>
<reference evidence="7 9" key="1">
    <citation type="submission" date="2022-01" db="EMBL/GenBank/DDBJ databases">
        <title>Collection of gut derived symbiotic bacterial strains cultured from healthy donors.</title>
        <authorList>
            <person name="Lin H."/>
            <person name="Kohout C."/>
            <person name="Waligurski E."/>
            <person name="Pamer E.G."/>
        </authorList>
    </citation>
    <scope>NUCLEOTIDE SEQUENCE [LARGE SCALE GENOMIC DNA]</scope>
    <source>
        <strain evidence="7 9">DFI.3.7</strain>
    </source>
</reference>
<dbReference type="NCBIfam" id="TIGR03905">
    <property type="entry name" value="TIGR03905_4_Cys"/>
    <property type="match status" value="1"/>
</dbReference>
<gene>
    <name evidence="7" type="ORF">L0P79_16670</name>
    <name evidence="8" type="ORF">NE579_15290</name>
</gene>
<dbReference type="GO" id="GO:0000166">
    <property type="term" value="F:nucleotide binding"/>
    <property type="evidence" value="ECO:0007669"/>
    <property type="project" value="UniProtKB-KW"/>
</dbReference>
<evidence type="ECO:0000313" key="9">
    <source>
        <dbReference type="Proteomes" id="UP001200313"/>
    </source>
</evidence>
<dbReference type="Pfam" id="PF12637">
    <property type="entry name" value="TSCPD"/>
    <property type="match status" value="1"/>
</dbReference>
<evidence type="ECO:0000256" key="4">
    <source>
        <dbReference type="ARBA" id="ARBA00022741"/>
    </source>
</evidence>
<evidence type="ECO:0000256" key="1">
    <source>
        <dbReference type="ARBA" id="ARBA00007405"/>
    </source>
</evidence>
<dbReference type="InterPro" id="IPR023806">
    <property type="entry name" value="CHP03905"/>
</dbReference>
<name>A0AAW5JS67_9FIRM</name>
<sequence length="82" mass="8914">MTIQYKTRGTCSTHMTVEVEDGVVRSVHIQNGCSGNLQGISRLVEGMKVDDVIARLEGIRCGRKPTSCPDQLAQALKQAKAQ</sequence>
<comment type="caution">
    <text evidence="8">The sequence shown here is derived from an EMBL/GenBank/DDBJ whole genome shotgun (WGS) entry which is preliminary data.</text>
</comment>
<evidence type="ECO:0000256" key="3">
    <source>
        <dbReference type="ARBA" id="ARBA00022634"/>
    </source>
</evidence>
<protein>
    <recommendedName>
        <fullName evidence="2">ribonucleoside-diphosphate reductase</fullName>
        <ecNumber evidence="2">1.17.4.1</ecNumber>
    </recommendedName>
</protein>
<evidence type="ECO:0000313" key="10">
    <source>
        <dbReference type="Proteomes" id="UP001204562"/>
    </source>
</evidence>
<dbReference type="Proteomes" id="UP001200313">
    <property type="component" value="Unassembled WGS sequence"/>
</dbReference>
<dbReference type="RefSeq" id="WP_238074964.1">
    <property type="nucleotide sequence ID" value="NZ_JAKNJB010000041.1"/>
</dbReference>
<evidence type="ECO:0000259" key="6">
    <source>
        <dbReference type="Pfam" id="PF12637"/>
    </source>
</evidence>
<dbReference type="Proteomes" id="UP001204562">
    <property type="component" value="Unassembled WGS sequence"/>
</dbReference>
<keyword evidence="4" id="KW-0547">Nucleotide-binding</keyword>
<dbReference type="EMBL" id="JAKNJB010000041">
    <property type="protein sequence ID" value="MCG4528679.1"/>
    <property type="molecule type" value="Genomic_DNA"/>
</dbReference>
<evidence type="ECO:0000313" key="8">
    <source>
        <dbReference type="EMBL" id="MCQ4771802.1"/>
    </source>
</evidence>
<comment type="similarity">
    <text evidence="1">Belongs to the ribonucleoside diphosphate reductase class-2 family.</text>
</comment>
<keyword evidence="9" id="KW-1185">Reference proteome</keyword>
<keyword evidence="3" id="KW-0237">DNA synthesis</keyword>
<accession>A0AAW5JS67</accession>